<gene>
    <name evidence="1" type="ORF">BV25DRAFT_727317</name>
</gene>
<dbReference type="Proteomes" id="UP000814140">
    <property type="component" value="Unassembled WGS sequence"/>
</dbReference>
<comment type="caution">
    <text evidence="1">The sequence shown here is derived from an EMBL/GenBank/DDBJ whole genome shotgun (WGS) entry which is preliminary data.</text>
</comment>
<reference evidence="1" key="1">
    <citation type="submission" date="2021-03" db="EMBL/GenBank/DDBJ databases">
        <authorList>
            <consortium name="DOE Joint Genome Institute"/>
            <person name="Ahrendt S."/>
            <person name="Looney B.P."/>
            <person name="Miyauchi S."/>
            <person name="Morin E."/>
            <person name="Drula E."/>
            <person name="Courty P.E."/>
            <person name="Chicoki N."/>
            <person name="Fauchery L."/>
            <person name="Kohler A."/>
            <person name="Kuo A."/>
            <person name="Labutti K."/>
            <person name="Pangilinan J."/>
            <person name="Lipzen A."/>
            <person name="Riley R."/>
            <person name="Andreopoulos W."/>
            <person name="He G."/>
            <person name="Johnson J."/>
            <person name="Barry K.W."/>
            <person name="Grigoriev I.V."/>
            <person name="Nagy L."/>
            <person name="Hibbett D."/>
            <person name="Henrissat B."/>
            <person name="Matheny P.B."/>
            <person name="Labbe J."/>
            <person name="Martin F."/>
        </authorList>
    </citation>
    <scope>NUCLEOTIDE SEQUENCE</scope>
    <source>
        <strain evidence="1">HHB10654</strain>
    </source>
</reference>
<sequence length="197" mass="22152">MPYCMRKGRVCRLRLSADARSEDNSGPGGSVSSATCVRLAGEDKDHEAVSVILNSDFQSLSCEMNTIRLAGCTIADGQPVRSSSNTDLNLDLARRYSINAGYAHFFWIFHMLRMQKIWPRTSRGGSSDCIRKGQHLTRCPQGYVVRPVRQVRNSAVLARTLSHQADFRIQAQWRISCGMDDCASMPPWPRNEWFHGT</sequence>
<dbReference type="EMBL" id="MU277211">
    <property type="protein sequence ID" value="KAI0061614.1"/>
    <property type="molecule type" value="Genomic_DNA"/>
</dbReference>
<protein>
    <submittedName>
        <fullName evidence="1">Uncharacterized protein</fullName>
    </submittedName>
</protein>
<reference evidence="1" key="2">
    <citation type="journal article" date="2022" name="New Phytol.">
        <title>Evolutionary transition to the ectomycorrhizal habit in the genomes of a hyperdiverse lineage of mushroom-forming fungi.</title>
        <authorList>
            <person name="Looney B."/>
            <person name="Miyauchi S."/>
            <person name="Morin E."/>
            <person name="Drula E."/>
            <person name="Courty P.E."/>
            <person name="Kohler A."/>
            <person name="Kuo A."/>
            <person name="LaButti K."/>
            <person name="Pangilinan J."/>
            <person name="Lipzen A."/>
            <person name="Riley R."/>
            <person name="Andreopoulos W."/>
            <person name="He G."/>
            <person name="Johnson J."/>
            <person name="Nolan M."/>
            <person name="Tritt A."/>
            <person name="Barry K.W."/>
            <person name="Grigoriev I.V."/>
            <person name="Nagy L.G."/>
            <person name="Hibbett D."/>
            <person name="Henrissat B."/>
            <person name="Matheny P.B."/>
            <person name="Labbe J."/>
            <person name="Martin F.M."/>
        </authorList>
    </citation>
    <scope>NUCLEOTIDE SEQUENCE</scope>
    <source>
        <strain evidence="1">HHB10654</strain>
    </source>
</reference>
<evidence type="ECO:0000313" key="1">
    <source>
        <dbReference type="EMBL" id="KAI0061614.1"/>
    </source>
</evidence>
<name>A0ACB8SYE2_9AGAM</name>
<proteinExistence type="predicted"/>
<keyword evidence="2" id="KW-1185">Reference proteome</keyword>
<evidence type="ECO:0000313" key="2">
    <source>
        <dbReference type="Proteomes" id="UP000814140"/>
    </source>
</evidence>
<organism evidence="1 2">
    <name type="scientific">Artomyces pyxidatus</name>
    <dbReference type="NCBI Taxonomy" id="48021"/>
    <lineage>
        <taxon>Eukaryota</taxon>
        <taxon>Fungi</taxon>
        <taxon>Dikarya</taxon>
        <taxon>Basidiomycota</taxon>
        <taxon>Agaricomycotina</taxon>
        <taxon>Agaricomycetes</taxon>
        <taxon>Russulales</taxon>
        <taxon>Auriscalpiaceae</taxon>
        <taxon>Artomyces</taxon>
    </lineage>
</organism>
<accession>A0ACB8SYE2</accession>